<proteinExistence type="predicted"/>
<evidence type="ECO:0000313" key="1">
    <source>
        <dbReference type="EMBL" id="KAB1977222.1"/>
    </source>
</evidence>
<dbReference type="AlphaFoldDB" id="A0A6A1Z765"/>
<accession>A0A6A1Z765</accession>
<reference evidence="1 2" key="1">
    <citation type="submission" date="2019-09" db="EMBL/GenBank/DDBJ databases">
        <title>Investigation of probiotic properties of different lactic acid bacteria.</title>
        <authorList>
            <person name="Jaomanjaka F."/>
            <person name="Blanc P."/>
        </authorList>
    </citation>
    <scope>NUCLEOTIDE SEQUENCE [LARGE SCALE GENOMIC DNA]</scope>
    <source>
        <strain evidence="1 2">BIO6272</strain>
    </source>
</reference>
<dbReference type="EMBL" id="WBOB01000013">
    <property type="protein sequence ID" value="KAB1977222.1"/>
    <property type="molecule type" value="Genomic_DNA"/>
</dbReference>
<organism evidence="1 2">
    <name type="scientific">Lactobacillus crispatus</name>
    <dbReference type="NCBI Taxonomy" id="47770"/>
    <lineage>
        <taxon>Bacteria</taxon>
        <taxon>Bacillati</taxon>
        <taxon>Bacillota</taxon>
        <taxon>Bacilli</taxon>
        <taxon>Lactobacillales</taxon>
        <taxon>Lactobacillaceae</taxon>
        <taxon>Lactobacillus</taxon>
    </lineage>
</organism>
<dbReference type="RefSeq" id="WP_151495281.1">
    <property type="nucleotide sequence ID" value="NZ_JBBOJP010000115.1"/>
</dbReference>
<sequence>MSVDVHIDLSGVKKKLSQQALIRGRKAMANDALAAMDKWVPYLEGNLSTKVAISTDGSALWYTMPYAKAQFYGLVGPEPGYPVHHYTTATHKLASKRWDLKLKGSKDDMEKVKSAFIKGIEWNVS</sequence>
<dbReference type="Pfam" id="PF11114">
    <property type="entry name" value="Minor_capsid_2"/>
    <property type="match status" value="1"/>
</dbReference>
<protein>
    <submittedName>
        <fullName evidence="1">Capsid protein</fullName>
    </submittedName>
</protein>
<dbReference type="InterPro" id="IPR021080">
    <property type="entry name" value="Minor_capsid_protein"/>
</dbReference>
<comment type="caution">
    <text evidence="1">The sequence shown here is derived from an EMBL/GenBank/DDBJ whole genome shotgun (WGS) entry which is preliminary data.</text>
</comment>
<gene>
    <name evidence="1" type="ORF">F8251_03960</name>
</gene>
<dbReference type="Proteomes" id="UP000430323">
    <property type="component" value="Unassembled WGS sequence"/>
</dbReference>
<evidence type="ECO:0000313" key="2">
    <source>
        <dbReference type="Proteomes" id="UP000430323"/>
    </source>
</evidence>
<name>A0A6A1Z765_9LACO</name>